<reference evidence="3" key="1">
    <citation type="submission" date="2025-08" db="UniProtKB">
        <authorList>
            <consortium name="RefSeq"/>
        </authorList>
    </citation>
    <scope>IDENTIFICATION</scope>
</reference>
<organism evidence="2 3">
    <name type="scientific">Priapulus caudatus</name>
    <name type="common">Priapulid worm</name>
    <dbReference type="NCBI Taxonomy" id="37621"/>
    <lineage>
        <taxon>Eukaryota</taxon>
        <taxon>Metazoa</taxon>
        <taxon>Ecdysozoa</taxon>
        <taxon>Scalidophora</taxon>
        <taxon>Priapulida</taxon>
        <taxon>Priapulimorpha</taxon>
        <taxon>Priapulimorphida</taxon>
        <taxon>Priapulidae</taxon>
        <taxon>Priapulus</taxon>
    </lineage>
</organism>
<dbReference type="Proteomes" id="UP000695022">
    <property type="component" value="Unplaced"/>
</dbReference>
<feature type="region of interest" description="Disordered" evidence="1">
    <location>
        <begin position="133"/>
        <end position="176"/>
    </location>
</feature>
<keyword evidence="2" id="KW-1185">Reference proteome</keyword>
<feature type="compositionally biased region" description="Polar residues" evidence="1">
    <location>
        <begin position="151"/>
        <end position="176"/>
    </location>
</feature>
<evidence type="ECO:0000256" key="1">
    <source>
        <dbReference type="SAM" id="MobiDB-lite"/>
    </source>
</evidence>
<evidence type="ECO:0000313" key="2">
    <source>
        <dbReference type="Proteomes" id="UP000695022"/>
    </source>
</evidence>
<evidence type="ECO:0000313" key="3">
    <source>
        <dbReference type="RefSeq" id="XP_014678660.1"/>
    </source>
</evidence>
<accession>A0ABM1F2I9</accession>
<sequence>MLEPEPAVGIALRFMFPNGLSINRIFISDVSHQDVYRFVGCQESTPRHFILKYHSSGGIRELDGSSTIDGNLRLFVHPVASARVLRSQPPSTSATFSADHAYAASPFIPSTPLPEDSEVIALPAMESWYEDAGTPEVQIRRQRPLAHGSTLPVSQMENDSTPSSSHTQTRQEVQDR</sequence>
<protein>
    <submittedName>
        <fullName evidence="3">Uncharacterized protein LOC106818470</fullName>
    </submittedName>
</protein>
<dbReference type="GeneID" id="106818470"/>
<dbReference type="RefSeq" id="XP_014678660.1">
    <property type="nucleotide sequence ID" value="XM_014823174.1"/>
</dbReference>
<gene>
    <name evidence="3" type="primary">LOC106818470</name>
</gene>
<proteinExistence type="predicted"/>
<name>A0ABM1F2I9_PRICU</name>